<dbReference type="FunFam" id="3.40.50.970:FF:000012">
    <property type="entry name" value="Pyruvate:ferredoxin (Flavodoxin) oxidoreductase"/>
    <property type="match status" value="1"/>
</dbReference>
<keyword evidence="8" id="KW-1185">Reference proteome</keyword>
<evidence type="ECO:0000256" key="1">
    <source>
        <dbReference type="ARBA" id="ARBA00011631"/>
    </source>
</evidence>
<feature type="domain" description="Pyruvate:ferredoxin oxidoreductase core" evidence="6">
    <location>
        <begin position="275"/>
        <end position="379"/>
    </location>
</feature>
<dbReference type="SUPFAM" id="SSF52518">
    <property type="entry name" value="Thiamin diphosphate-binding fold (THDP-binding)"/>
    <property type="match status" value="1"/>
</dbReference>
<evidence type="ECO:0000256" key="4">
    <source>
        <dbReference type="ARBA" id="ARBA00048893"/>
    </source>
</evidence>
<evidence type="ECO:0000313" key="8">
    <source>
        <dbReference type="Proteomes" id="UP000006681"/>
    </source>
</evidence>
<sequence>MSLATVESRIRRGIVRDRIAVTSNHAAAYAARDAEVDVVAAYPITPQTPAVEKIADFIANGEMSAEYIPVESEHSALSALIGASAAGARTFTATSSQGLFYMFELLYIASGLRLPIVMALATRAASAPICIHGDYQDLASVRDSGWIVMIASSAQEVYDSIIMAYRIAEDGRVLLPVMVAYDGFLMSHTTEPVELYDLDVIRRFAPKKIDRPILDSRRPITMGVMAVPEWYYEIKYQLIDAMHNSMSVIKEVHDEFNKTFGRDYRLIEGYRIDDADYVVLSYGGIWGNTKRAVDLARKRGVRAGALRLRLFRPFPTDELVRAVEGVKAVAVIDRAVSPGAPIEGPVALEVASALRSRGLDVPVVSVVHGLGQRTVFSRDIEELIRILNTSELTKLMRNTLYMGVREYGG</sequence>
<dbReference type="eggNOG" id="arCOG01608">
    <property type="taxonomic scope" value="Archaea"/>
</dbReference>
<dbReference type="CDD" id="cd07034">
    <property type="entry name" value="TPP_PYR_PFOR_IOR-alpha_like"/>
    <property type="match status" value="1"/>
</dbReference>
<dbReference type="STRING" id="572478.Vdis_0694"/>
<dbReference type="InterPro" id="IPR029061">
    <property type="entry name" value="THDP-binding"/>
</dbReference>
<evidence type="ECO:0000256" key="3">
    <source>
        <dbReference type="ARBA" id="ARBA00023002"/>
    </source>
</evidence>
<dbReference type="Pfam" id="PF01855">
    <property type="entry name" value="POR_N"/>
    <property type="match status" value="1"/>
</dbReference>
<dbReference type="Gene3D" id="3.40.50.970">
    <property type="match status" value="1"/>
</dbReference>
<dbReference type="Pfam" id="PF17147">
    <property type="entry name" value="PFOR_II"/>
    <property type="match status" value="1"/>
</dbReference>
<evidence type="ECO:0000259" key="5">
    <source>
        <dbReference type="Pfam" id="PF01855"/>
    </source>
</evidence>
<dbReference type="GO" id="GO:0019164">
    <property type="term" value="F:pyruvate synthase activity"/>
    <property type="evidence" value="ECO:0007669"/>
    <property type="project" value="UniProtKB-ARBA"/>
</dbReference>
<organism evidence="7 8">
    <name type="scientific">Vulcanisaeta distributa (strain DSM 14429 / JCM 11212 / NBRC 100878 / IC-017)</name>
    <dbReference type="NCBI Taxonomy" id="572478"/>
    <lineage>
        <taxon>Archaea</taxon>
        <taxon>Thermoproteota</taxon>
        <taxon>Thermoprotei</taxon>
        <taxon>Thermoproteales</taxon>
        <taxon>Thermoproteaceae</taxon>
        <taxon>Vulcanisaeta</taxon>
    </lineage>
</organism>
<dbReference type="GO" id="GO:0006979">
    <property type="term" value="P:response to oxidative stress"/>
    <property type="evidence" value="ECO:0007669"/>
    <property type="project" value="TreeGrafter"/>
</dbReference>
<gene>
    <name evidence="7" type="ordered locus">Vdis_0694</name>
</gene>
<feature type="domain" description="Pyruvate flavodoxin/ferredoxin oxidoreductase pyrimidine binding" evidence="5">
    <location>
        <begin position="30"/>
        <end position="253"/>
    </location>
</feature>
<proteinExistence type="predicted"/>
<dbReference type="GeneID" id="9751618"/>
<accession>E1QNB8</accession>
<dbReference type="InterPro" id="IPR033412">
    <property type="entry name" value="PFOR_II"/>
</dbReference>
<reference evidence="7 8" key="1">
    <citation type="journal article" date="2010" name="Stand. Genomic Sci.">
        <title>Complete genome sequence of Vulcanisaeta distributa type strain (IC-017).</title>
        <authorList>
            <person name="Mavromatis K."/>
            <person name="Sikorski J."/>
            <person name="Pabst E."/>
            <person name="Teshima H."/>
            <person name="Lapidus A."/>
            <person name="Lucas S."/>
            <person name="Nolan M."/>
            <person name="Glavina Del Rio T."/>
            <person name="Cheng J.F."/>
            <person name="Bruce D."/>
            <person name="Goodwin L."/>
            <person name="Pitluck S."/>
            <person name="Liolios K."/>
            <person name="Ivanova N."/>
            <person name="Mikhailova N."/>
            <person name="Pati A."/>
            <person name="Chen A."/>
            <person name="Palaniappan K."/>
            <person name="Land M."/>
            <person name="Hauser L."/>
            <person name="Chang Y.J."/>
            <person name="Jeffries C.D."/>
            <person name="Rohde M."/>
            <person name="Spring S."/>
            <person name="Goker M."/>
            <person name="Wirth R."/>
            <person name="Woyke T."/>
            <person name="Bristow J."/>
            <person name="Eisen J.A."/>
            <person name="Markowitz V."/>
            <person name="Hugenholtz P."/>
            <person name="Klenk H.P."/>
            <person name="Kyrpides N.C."/>
        </authorList>
    </citation>
    <scope>NUCLEOTIDE SEQUENCE [LARGE SCALE GENOMIC DNA]</scope>
    <source>
        <strain evidence="8">DSM 14429 / JCM 11212 / NBRC 100878 / IC-017</strain>
    </source>
</reference>
<evidence type="ECO:0000256" key="2">
    <source>
        <dbReference type="ARBA" id="ARBA00012691"/>
    </source>
</evidence>
<dbReference type="InterPro" id="IPR050722">
    <property type="entry name" value="Pyruvate:ferred/Flavod_OxRd"/>
</dbReference>
<comment type="catalytic activity">
    <reaction evidence="4">
        <text>a 2-oxocarboxylate + 2 oxidized [2Fe-2S]-[ferredoxin] + CoA = an acyl-CoA + 2 reduced [2Fe-2S]-[ferredoxin] + CO2 + H(+)</text>
        <dbReference type="Rhea" id="RHEA:42316"/>
        <dbReference type="Rhea" id="RHEA-COMP:10000"/>
        <dbReference type="Rhea" id="RHEA-COMP:10001"/>
        <dbReference type="ChEBI" id="CHEBI:15378"/>
        <dbReference type="ChEBI" id="CHEBI:16526"/>
        <dbReference type="ChEBI" id="CHEBI:33737"/>
        <dbReference type="ChEBI" id="CHEBI:33738"/>
        <dbReference type="ChEBI" id="CHEBI:35179"/>
        <dbReference type="ChEBI" id="CHEBI:57287"/>
        <dbReference type="ChEBI" id="CHEBI:58342"/>
        <dbReference type="EC" id="1.2.7.11"/>
    </reaction>
</comment>
<dbReference type="SUPFAM" id="SSF52922">
    <property type="entry name" value="TK C-terminal domain-like"/>
    <property type="match status" value="1"/>
</dbReference>
<dbReference type="GO" id="GO:0018491">
    <property type="term" value="F:2-oxobutyrate synthase activity"/>
    <property type="evidence" value="ECO:0007669"/>
    <property type="project" value="UniProtKB-ARBA"/>
</dbReference>
<protein>
    <recommendedName>
        <fullName evidence="2">2-oxoacid oxidoreductase (ferredoxin)</fullName>
        <ecNumber evidence="2">1.2.7.11</ecNumber>
    </recommendedName>
</protein>
<dbReference type="EC" id="1.2.7.11" evidence="2"/>
<dbReference type="PANTHER" id="PTHR32154">
    <property type="entry name" value="PYRUVATE-FLAVODOXIN OXIDOREDUCTASE-RELATED"/>
    <property type="match status" value="1"/>
</dbReference>
<dbReference type="Gene3D" id="3.40.50.920">
    <property type="match status" value="1"/>
</dbReference>
<dbReference type="InterPro" id="IPR009014">
    <property type="entry name" value="Transketo_C/PFOR_II"/>
</dbReference>
<dbReference type="Proteomes" id="UP000006681">
    <property type="component" value="Chromosome"/>
</dbReference>
<keyword evidence="3" id="KW-0560">Oxidoreductase</keyword>
<keyword evidence="7" id="KW-0670">Pyruvate</keyword>
<dbReference type="RefSeq" id="WP_013335813.1">
    <property type="nucleotide sequence ID" value="NC_014537.1"/>
</dbReference>
<evidence type="ECO:0000313" key="7">
    <source>
        <dbReference type="EMBL" id="ADN50088.1"/>
    </source>
</evidence>
<dbReference type="AlphaFoldDB" id="E1QNB8"/>
<reference evidence="8" key="2">
    <citation type="journal article" date="2010" name="Stand. Genomic Sci.">
        <title>Complete genome sequence of Vulcanisaeta distributa type strain (IC-017T).</title>
        <authorList>
            <person name="Mavromatis K."/>
            <person name="Sikorski J."/>
            <person name="Pabst E."/>
            <person name="Teshima H."/>
            <person name="Lapidus A."/>
            <person name="Lucas S."/>
            <person name="Nolan M."/>
            <person name="Glavina Del Rio T."/>
            <person name="Cheng J."/>
            <person name="Bruce D."/>
            <person name="Goodwin L."/>
            <person name="Pitluck S."/>
            <person name="Liolios K."/>
            <person name="Ivanova N."/>
            <person name="Mikhailova N."/>
            <person name="Pati A."/>
            <person name="Chen A."/>
            <person name="Palaniappan K."/>
            <person name="Land M."/>
            <person name="Hauser L."/>
            <person name="Chang Y."/>
            <person name="Jeffries C."/>
            <person name="Rohde M."/>
            <person name="Spring S."/>
            <person name="Goker M."/>
            <person name="Wirth R."/>
            <person name="Woyke T."/>
            <person name="Bristow J."/>
            <person name="Eisen J."/>
            <person name="Markowitz V."/>
            <person name="Hugenholtz P."/>
            <person name="Klenk H."/>
            <person name="Kyrpides N."/>
        </authorList>
    </citation>
    <scope>NUCLEOTIDE SEQUENCE [LARGE SCALE GENOMIC DNA]</scope>
    <source>
        <strain evidence="8">DSM 14429 / JCM 11212 / NBRC 100878 / IC-017</strain>
    </source>
</reference>
<dbReference type="EMBL" id="CP002100">
    <property type="protein sequence ID" value="ADN50088.1"/>
    <property type="molecule type" value="Genomic_DNA"/>
</dbReference>
<evidence type="ECO:0000259" key="6">
    <source>
        <dbReference type="Pfam" id="PF17147"/>
    </source>
</evidence>
<dbReference type="KEGG" id="vdi:Vdis_0694"/>
<comment type="subunit">
    <text evidence="1">Heterodimer composed of an alpha and a beta subunit.</text>
</comment>
<dbReference type="OrthoDB" id="372068at2157"/>
<dbReference type="InterPro" id="IPR002880">
    <property type="entry name" value="Pyrv_Fd/Flavodoxin_OxRdtase_N"/>
</dbReference>
<name>E1QNB8_VULDI</name>
<dbReference type="HOGENOM" id="CLU_002569_5_0_2"/>
<dbReference type="PANTHER" id="PTHR32154:SF30">
    <property type="entry name" value="2-OXOACID OXIDOREDUCTASE (FERREDOXIN)"/>
    <property type="match status" value="1"/>
</dbReference>